<feature type="binding site" evidence="9">
    <location>
        <position position="95"/>
    </location>
    <ligand>
        <name>L-glutamine</name>
        <dbReference type="ChEBI" id="CHEBI:58359"/>
    </ligand>
</feature>
<evidence type="ECO:0000313" key="12">
    <source>
        <dbReference type="EMBL" id="MBU2689435.1"/>
    </source>
</evidence>
<evidence type="ECO:0000256" key="9">
    <source>
        <dbReference type="PIRSR" id="PIRSR001589-2"/>
    </source>
</evidence>
<dbReference type="InterPro" id="IPR051786">
    <property type="entry name" value="ASN_synthetase/amidase"/>
</dbReference>
<feature type="binding site" evidence="9">
    <location>
        <position position="282"/>
    </location>
    <ligand>
        <name>ATP</name>
        <dbReference type="ChEBI" id="CHEBI:30616"/>
    </ligand>
</feature>
<evidence type="ECO:0000256" key="7">
    <source>
        <dbReference type="ARBA" id="ARBA00048741"/>
    </source>
</evidence>
<evidence type="ECO:0000256" key="1">
    <source>
        <dbReference type="ARBA" id="ARBA00005187"/>
    </source>
</evidence>
<dbReference type="Proteomes" id="UP000777784">
    <property type="component" value="Unassembled WGS sequence"/>
</dbReference>
<dbReference type="InterPro" id="IPR006426">
    <property type="entry name" value="Asn_synth_AEB"/>
</dbReference>
<dbReference type="PROSITE" id="PS51278">
    <property type="entry name" value="GATASE_TYPE_2"/>
    <property type="match status" value="1"/>
</dbReference>
<dbReference type="EMBL" id="JAHJDP010000004">
    <property type="protein sequence ID" value="MBU2689435.1"/>
    <property type="molecule type" value="Genomic_DNA"/>
</dbReference>
<dbReference type="CDD" id="cd01991">
    <property type="entry name" value="Asn_synthase_B_C"/>
    <property type="match status" value="1"/>
</dbReference>
<keyword evidence="8" id="KW-0028">Amino-acid biosynthesis</keyword>
<dbReference type="GO" id="GO:0006529">
    <property type="term" value="P:asparagine biosynthetic process"/>
    <property type="evidence" value="ECO:0007669"/>
    <property type="project" value="UniProtKB-KW"/>
</dbReference>
<dbReference type="EC" id="6.3.5.4" evidence="3"/>
<evidence type="ECO:0000256" key="8">
    <source>
        <dbReference type="PIRSR" id="PIRSR001589-1"/>
    </source>
</evidence>
<reference evidence="12" key="1">
    <citation type="submission" date="2021-05" db="EMBL/GenBank/DDBJ databases">
        <title>Energy efficiency and biological interactions define the core microbiome of deep oligotrophic groundwater.</title>
        <authorList>
            <person name="Mehrshad M."/>
            <person name="Lopez-Fernandez M."/>
            <person name="Bell E."/>
            <person name="Bernier-Latmani R."/>
            <person name="Bertilsson S."/>
            <person name="Dopson M."/>
        </authorList>
    </citation>
    <scope>NUCLEOTIDE SEQUENCE</scope>
    <source>
        <strain evidence="12">Modern_marine.mb.64</strain>
    </source>
</reference>
<comment type="catalytic activity">
    <reaction evidence="7">
        <text>L-aspartate + L-glutamine + ATP + H2O = L-asparagine + L-glutamate + AMP + diphosphate + H(+)</text>
        <dbReference type="Rhea" id="RHEA:12228"/>
        <dbReference type="ChEBI" id="CHEBI:15377"/>
        <dbReference type="ChEBI" id="CHEBI:15378"/>
        <dbReference type="ChEBI" id="CHEBI:29985"/>
        <dbReference type="ChEBI" id="CHEBI:29991"/>
        <dbReference type="ChEBI" id="CHEBI:30616"/>
        <dbReference type="ChEBI" id="CHEBI:33019"/>
        <dbReference type="ChEBI" id="CHEBI:58048"/>
        <dbReference type="ChEBI" id="CHEBI:58359"/>
        <dbReference type="ChEBI" id="CHEBI:456215"/>
        <dbReference type="EC" id="6.3.5.4"/>
    </reaction>
</comment>
<keyword evidence="8" id="KW-0061">Asparagine biosynthesis</keyword>
<dbReference type="Pfam" id="PF00733">
    <property type="entry name" value="Asn_synthase"/>
    <property type="match status" value="1"/>
</dbReference>
<dbReference type="CDD" id="cd00712">
    <property type="entry name" value="AsnB"/>
    <property type="match status" value="1"/>
</dbReference>
<comment type="similarity">
    <text evidence="2">Belongs to the asparagine synthetase family.</text>
</comment>
<dbReference type="GO" id="GO:0005524">
    <property type="term" value="F:ATP binding"/>
    <property type="evidence" value="ECO:0007669"/>
    <property type="project" value="UniProtKB-KW"/>
</dbReference>
<keyword evidence="6 8" id="KW-0315">Glutamine amidotransferase</keyword>
<evidence type="ECO:0000256" key="4">
    <source>
        <dbReference type="ARBA" id="ARBA00022741"/>
    </source>
</evidence>
<evidence type="ECO:0000256" key="5">
    <source>
        <dbReference type="ARBA" id="ARBA00022840"/>
    </source>
</evidence>
<comment type="caution">
    <text evidence="12">The sequence shown here is derived from an EMBL/GenBank/DDBJ whole genome shotgun (WGS) entry which is preliminary data.</text>
</comment>
<keyword evidence="5 9" id="KW-0067">ATP-binding</keyword>
<dbReference type="PIRSF" id="PIRSF001589">
    <property type="entry name" value="Asn_synthetase_glu-h"/>
    <property type="match status" value="1"/>
</dbReference>
<dbReference type="SUPFAM" id="SSF52402">
    <property type="entry name" value="Adenine nucleotide alpha hydrolases-like"/>
    <property type="match status" value="1"/>
</dbReference>
<protein>
    <recommendedName>
        <fullName evidence="3">asparagine synthase (glutamine-hydrolyzing)</fullName>
        <ecNumber evidence="3">6.3.5.4</ecNumber>
    </recommendedName>
</protein>
<dbReference type="InterPro" id="IPR001962">
    <property type="entry name" value="Asn_synthase"/>
</dbReference>
<gene>
    <name evidence="12" type="primary">asnB</name>
    <name evidence="12" type="ORF">KJ970_00780</name>
</gene>
<feature type="active site" description="For GATase activity" evidence="8">
    <location>
        <position position="2"/>
    </location>
</feature>
<evidence type="ECO:0000259" key="11">
    <source>
        <dbReference type="PROSITE" id="PS51278"/>
    </source>
</evidence>
<keyword evidence="4 9" id="KW-0547">Nucleotide-binding</keyword>
<dbReference type="AlphaFoldDB" id="A0A948RR37"/>
<organism evidence="12 13">
    <name type="scientific">Eiseniibacteriota bacterium</name>
    <dbReference type="NCBI Taxonomy" id="2212470"/>
    <lineage>
        <taxon>Bacteria</taxon>
        <taxon>Candidatus Eiseniibacteriota</taxon>
    </lineage>
</organism>
<evidence type="ECO:0000256" key="2">
    <source>
        <dbReference type="ARBA" id="ARBA00005752"/>
    </source>
</evidence>
<dbReference type="GO" id="GO:0004066">
    <property type="term" value="F:asparagine synthase (glutamine-hydrolyzing) activity"/>
    <property type="evidence" value="ECO:0007669"/>
    <property type="project" value="UniProtKB-EC"/>
</dbReference>
<evidence type="ECO:0000256" key="3">
    <source>
        <dbReference type="ARBA" id="ARBA00012737"/>
    </source>
</evidence>
<feature type="domain" description="Glutamine amidotransferase type-2" evidence="11">
    <location>
        <begin position="2"/>
        <end position="208"/>
    </location>
</feature>
<dbReference type="SUPFAM" id="SSF56235">
    <property type="entry name" value="N-terminal nucleophile aminohydrolases (Ntn hydrolases)"/>
    <property type="match status" value="1"/>
</dbReference>
<sequence length="629" mass="72187">MCGIAGFTAADERSIRAMTDIIAHRGPDDSGILIEPGLSLGHRRLSIIDLSECGHQPMLNEDGSIVVVYNGEIYNSPELRHRLEAKGHRFRGHCDTEVIAPAYQEYGPACVTEFQGMFAFALWDRNRRRLLLARDRIGIKPLYYYHHGYLLIFASEVKAILEHPDVPREVDEQALFEYLGYEFVPAPRTLFRGIRKLRQGHTLIFENGMCKEEPYWDLHFEHGSLSPREEERRLAEILETAVRRRLLSDVPVGAFLSGGLDSSALVGFMSRHMKETLRTYTIGYEDPTFSELPYARIVSRHVGSEHHELMIDPLTPERIRKAVWHLDEPMTDLSSVPLMLISERARRDVKVCLSGEGGDELFMGYDRFRASRLNHRLRPIPAPLRRLGFQCVAVLPDQPQKKGMINMLKRFAEGALLPEDGEHMRWQYFLNADIIQKLFQSDYLRSVDAEIFAPIRRIAEGCAEACREDREVYIDIRMAMADSVLMKVDKMSMATSLEVRVPFLDHEFVEFSAMLHPSRKLHGMTTKAIFREAMRDLLPPEIVGRGKQGYSIPIKNWLREDLRDFMVATITQCPLVHRTLRADAVNSLIDEHLSRRHNHNHILWALINLSLWYETFIHRSTAAAASHAG</sequence>
<name>A0A948RR37_UNCEI</name>
<evidence type="ECO:0000256" key="10">
    <source>
        <dbReference type="PIRSR" id="PIRSR001589-3"/>
    </source>
</evidence>
<dbReference type="InterPro" id="IPR033738">
    <property type="entry name" value="AsnB_N"/>
</dbReference>
<proteinExistence type="inferred from homology"/>
<dbReference type="InterPro" id="IPR029055">
    <property type="entry name" value="Ntn_hydrolases_N"/>
</dbReference>
<dbReference type="Gene3D" id="3.60.20.10">
    <property type="entry name" value="Glutamine Phosphoribosylpyrophosphate, subunit 1, domain 1"/>
    <property type="match status" value="1"/>
</dbReference>
<dbReference type="InterPro" id="IPR017932">
    <property type="entry name" value="GATase_2_dom"/>
</dbReference>
<dbReference type="NCBIfam" id="TIGR01536">
    <property type="entry name" value="asn_synth_AEB"/>
    <property type="match status" value="1"/>
</dbReference>
<dbReference type="InterPro" id="IPR014729">
    <property type="entry name" value="Rossmann-like_a/b/a_fold"/>
</dbReference>
<evidence type="ECO:0000313" key="13">
    <source>
        <dbReference type="Proteomes" id="UP000777784"/>
    </source>
</evidence>
<dbReference type="Gene3D" id="3.40.50.620">
    <property type="entry name" value="HUPs"/>
    <property type="match status" value="1"/>
</dbReference>
<dbReference type="GO" id="GO:0005829">
    <property type="term" value="C:cytosol"/>
    <property type="evidence" value="ECO:0007669"/>
    <property type="project" value="TreeGrafter"/>
</dbReference>
<feature type="site" description="Important for beta-aspartyl-AMP intermediate formation" evidence="10">
    <location>
        <position position="356"/>
    </location>
</feature>
<dbReference type="PANTHER" id="PTHR43284:SF1">
    <property type="entry name" value="ASPARAGINE SYNTHETASE"/>
    <property type="match status" value="1"/>
</dbReference>
<accession>A0A948RR37</accession>
<evidence type="ECO:0000256" key="6">
    <source>
        <dbReference type="ARBA" id="ARBA00022962"/>
    </source>
</evidence>
<comment type="pathway">
    <text evidence="1">Amino-acid biosynthesis; L-asparagine biosynthesis; L-asparagine from L-aspartate (L-Gln route): step 1/1.</text>
</comment>
<dbReference type="Pfam" id="PF13537">
    <property type="entry name" value="GATase_7"/>
    <property type="match status" value="1"/>
</dbReference>
<keyword evidence="12" id="KW-0436">Ligase</keyword>
<dbReference type="PANTHER" id="PTHR43284">
    <property type="entry name" value="ASPARAGINE SYNTHETASE (GLUTAMINE-HYDROLYZING)"/>
    <property type="match status" value="1"/>
</dbReference>
<feature type="binding site" evidence="9">
    <location>
        <begin position="354"/>
        <end position="355"/>
    </location>
    <ligand>
        <name>ATP</name>
        <dbReference type="ChEBI" id="CHEBI:30616"/>
    </ligand>
</feature>